<sequence>MDRTTLLDTFLRSFSFCEISSAHIILPLYRKVGRTQVFPGHQRLLMDSESLVLSSLSLRPSRKQTYQASIEQSLNEYEYLVIERPEYQDSEESRPEFVLAELLSLSDTNPQKRYFLARYTDRLWANLHRRTIKETWSNRQIRIIISAKAHC</sequence>
<organism evidence="1 2">
    <name type="scientific">Gymnopilus junonius</name>
    <name type="common">Spectacular rustgill mushroom</name>
    <name type="synonym">Gymnopilus spectabilis subsp. junonius</name>
    <dbReference type="NCBI Taxonomy" id="109634"/>
    <lineage>
        <taxon>Eukaryota</taxon>
        <taxon>Fungi</taxon>
        <taxon>Dikarya</taxon>
        <taxon>Basidiomycota</taxon>
        <taxon>Agaricomycotina</taxon>
        <taxon>Agaricomycetes</taxon>
        <taxon>Agaricomycetidae</taxon>
        <taxon>Agaricales</taxon>
        <taxon>Agaricineae</taxon>
        <taxon>Hymenogastraceae</taxon>
        <taxon>Gymnopilus</taxon>
    </lineage>
</organism>
<evidence type="ECO:0000313" key="1">
    <source>
        <dbReference type="EMBL" id="KAF8885867.1"/>
    </source>
</evidence>
<reference evidence="1" key="1">
    <citation type="submission" date="2020-11" db="EMBL/GenBank/DDBJ databases">
        <authorList>
            <consortium name="DOE Joint Genome Institute"/>
            <person name="Ahrendt S."/>
            <person name="Riley R."/>
            <person name="Andreopoulos W."/>
            <person name="LaButti K."/>
            <person name="Pangilinan J."/>
            <person name="Ruiz-duenas F.J."/>
            <person name="Barrasa J.M."/>
            <person name="Sanchez-Garcia M."/>
            <person name="Camarero S."/>
            <person name="Miyauchi S."/>
            <person name="Serrano A."/>
            <person name="Linde D."/>
            <person name="Babiker R."/>
            <person name="Drula E."/>
            <person name="Ayuso-Fernandez I."/>
            <person name="Pacheco R."/>
            <person name="Padilla G."/>
            <person name="Ferreira P."/>
            <person name="Barriuso J."/>
            <person name="Kellner H."/>
            <person name="Castanera R."/>
            <person name="Alfaro M."/>
            <person name="Ramirez L."/>
            <person name="Pisabarro A.G."/>
            <person name="Kuo A."/>
            <person name="Tritt A."/>
            <person name="Lipzen A."/>
            <person name="He G."/>
            <person name="Yan M."/>
            <person name="Ng V."/>
            <person name="Cullen D."/>
            <person name="Martin F."/>
            <person name="Rosso M.-N."/>
            <person name="Henrissat B."/>
            <person name="Hibbett D."/>
            <person name="Martinez A.T."/>
            <person name="Grigoriev I.V."/>
        </authorList>
    </citation>
    <scope>NUCLEOTIDE SEQUENCE</scope>
    <source>
        <strain evidence="1">AH 44721</strain>
    </source>
</reference>
<dbReference type="AlphaFoldDB" id="A0A9P5TK44"/>
<keyword evidence="2" id="KW-1185">Reference proteome</keyword>
<evidence type="ECO:0000313" key="2">
    <source>
        <dbReference type="Proteomes" id="UP000724874"/>
    </source>
</evidence>
<proteinExistence type="predicted"/>
<protein>
    <submittedName>
        <fullName evidence="1">Uncharacterized protein</fullName>
    </submittedName>
</protein>
<gene>
    <name evidence="1" type="ORF">CPB84DRAFT_1554595</name>
</gene>
<dbReference type="EMBL" id="JADNYJ010000099">
    <property type="protein sequence ID" value="KAF8885867.1"/>
    <property type="molecule type" value="Genomic_DNA"/>
</dbReference>
<comment type="caution">
    <text evidence="1">The sequence shown here is derived from an EMBL/GenBank/DDBJ whole genome shotgun (WGS) entry which is preliminary data.</text>
</comment>
<dbReference type="Proteomes" id="UP000724874">
    <property type="component" value="Unassembled WGS sequence"/>
</dbReference>
<accession>A0A9P5TK44</accession>
<name>A0A9P5TK44_GYMJU</name>